<dbReference type="AlphaFoldDB" id="A0A194XUP2"/>
<dbReference type="EMBL" id="KQ947404">
    <property type="protein sequence ID" value="KUJ23928.1"/>
    <property type="molecule type" value="Genomic_DNA"/>
</dbReference>
<reference evidence="2 3" key="1">
    <citation type="submission" date="2015-10" db="EMBL/GenBank/DDBJ databases">
        <title>Full genome of DAOMC 229536 Phialocephala scopiformis, a fungal endophyte of spruce producing the potent anti-insectan compound rugulosin.</title>
        <authorList>
            <consortium name="DOE Joint Genome Institute"/>
            <person name="Walker A.K."/>
            <person name="Frasz S.L."/>
            <person name="Seifert K.A."/>
            <person name="Miller J.D."/>
            <person name="Mondo S.J."/>
            <person name="Labutti K."/>
            <person name="Lipzen A."/>
            <person name="Dockter R."/>
            <person name="Kennedy M."/>
            <person name="Grigoriev I.V."/>
            <person name="Spatafora J.W."/>
        </authorList>
    </citation>
    <scope>NUCLEOTIDE SEQUENCE [LARGE SCALE GENOMIC DNA]</scope>
    <source>
        <strain evidence="2 3">CBS 120377</strain>
    </source>
</reference>
<keyword evidence="1" id="KW-0472">Membrane</keyword>
<keyword evidence="1" id="KW-0812">Transmembrane</keyword>
<keyword evidence="3" id="KW-1185">Reference proteome</keyword>
<accession>A0A194XUP2</accession>
<gene>
    <name evidence="2" type="ORF">LY89DRAFT_744475</name>
</gene>
<proteinExistence type="predicted"/>
<dbReference type="InParanoid" id="A0A194XUP2"/>
<feature type="transmembrane region" description="Helical" evidence="1">
    <location>
        <begin position="46"/>
        <end position="69"/>
    </location>
</feature>
<evidence type="ECO:0000256" key="1">
    <source>
        <dbReference type="SAM" id="Phobius"/>
    </source>
</evidence>
<dbReference type="RefSeq" id="XP_018078283.1">
    <property type="nucleotide sequence ID" value="XM_018221036.1"/>
</dbReference>
<organism evidence="2 3">
    <name type="scientific">Mollisia scopiformis</name>
    <name type="common">Conifer needle endophyte fungus</name>
    <name type="synonym">Phialocephala scopiformis</name>
    <dbReference type="NCBI Taxonomy" id="149040"/>
    <lineage>
        <taxon>Eukaryota</taxon>
        <taxon>Fungi</taxon>
        <taxon>Dikarya</taxon>
        <taxon>Ascomycota</taxon>
        <taxon>Pezizomycotina</taxon>
        <taxon>Leotiomycetes</taxon>
        <taxon>Helotiales</taxon>
        <taxon>Mollisiaceae</taxon>
        <taxon>Mollisia</taxon>
    </lineage>
</organism>
<dbReference type="Proteomes" id="UP000070700">
    <property type="component" value="Unassembled WGS sequence"/>
</dbReference>
<feature type="transmembrane region" description="Helical" evidence="1">
    <location>
        <begin position="81"/>
        <end position="99"/>
    </location>
</feature>
<dbReference type="GeneID" id="28830762"/>
<keyword evidence="1" id="KW-1133">Transmembrane helix</keyword>
<name>A0A194XUP2_MOLSC</name>
<sequence length="248" mass="28263">MQLNKRQQHPPHRRTMFATRLERLWNDCHVDVAEMFSSNQGDVQRVVTIMMVQVICGLFNSLATALFAVSMYKYSFFSLPYLIQLFLFLLHALYFFGTAETTGWEFLKANSDVAANQNKTVLKLALYCLNCLIARSYLLGAFPLSISGGIMACYWITDLALVWMVVPGTCCAGVPRHFLVYDKKKQSGQLVRNDAHPGKDLKLDVRLQNGEAKKGRLRITNEDIHEMREQGGFTVLRAITPIEYRQNS</sequence>
<evidence type="ECO:0000313" key="3">
    <source>
        <dbReference type="Proteomes" id="UP000070700"/>
    </source>
</evidence>
<dbReference type="KEGG" id="psco:LY89DRAFT_744475"/>
<protein>
    <submittedName>
        <fullName evidence="2">Uncharacterized protein</fullName>
    </submittedName>
</protein>
<feature type="transmembrane region" description="Helical" evidence="1">
    <location>
        <begin position="120"/>
        <end position="138"/>
    </location>
</feature>
<evidence type="ECO:0000313" key="2">
    <source>
        <dbReference type="EMBL" id="KUJ23928.1"/>
    </source>
</evidence>